<feature type="signal peptide" evidence="6">
    <location>
        <begin position="1"/>
        <end position="20"/>
    </location>
</feature>
<dbReference type="Pfam" id="PF00034">
    <property type="entry name" value="Cytochrom_C"/>
    <property type="match status" value="2"/>
</dbReference>
<dbReference type="GO" id="GO:0009055">
    <property type="term" value="F:electron transfer activity"/>
    <property type="evidence" value="ECO:0007669"/>
    <property type="project" value="InterPro"/>
</dbReference>
<dbReference type="EMBL" id="SIHI01000001">
    <property type="protein sequence ID" value="TWT57863.1"/>
    <property type="molecule type" value="Genomic_DNA"/>
</dbReference>
<dbReference type="InterPro" id="IPR011041">
    <property type="entry name" value="Quinoprot_gluc/sorb_DH_b-prop"/>
</dbReference>
<evidence type="ECO:0000256" key="5">
    <source>
        <dbReference type="SAM" id="MobiDB-lite"/>
    </source>
</evidence>
<dbReference type="SUPFAM" id="SSF46626">
    <property type="entry name" value="Cytochrome c"/>
    <property type="match status" value="4"/>
</dbReference>
<feature type="domain" description="Cytochrome c" evidence="7">
    <location>
        <begin position="448"/>
        <end position="553"/>
    </location>
</feature>
<dbReference type="SUPFAM" id="SSF48695">
    <property type="entry name" value="Multiheme cytochromes"/>
    <property type="match status" value="1"/>
</dbReference>
<protein>
    <submittedName>
        <fullName evidence="8">Cytochrome c</fullName>
    </submittedName>
</protein>
<dbReference type="RefSeq" id="WP_197440901.1">
    <property type="nucleotide sequence ID" value="NZ_SIHI01000001.1"/>
</dbReference>
<evidence type="ECO:0000256" key="1">
    <source>
        <dbReference type="ARBA" id="ARBA00022617"/>
    </source>
</evidence>
<feature type="domain" description="Cytochrome c" evidence="7">
    <location>
        <begin position="266"/>
        <end position="349"/>
    </location>
</feature>
<dbReference type="InterPro" id="IPR036280">
    <property type="entry name" value="Multihaem_cyt_sf"/>
</dbReference>
<feature type="region of interest" description="Disordered" evidence="5">
    <location>
        <begin position="351"/>
        <end position="370"/>
    </location>
</feature>
<keyword evidence="1 4" id="KW-0349">Heme</keyword>
<evidence type="ECO:0000259" key="7">
    <source>
        <dbReference type="PROSITE" id="PS51007"/>
    </source>
</evidence>
<dbReference type="InterPro" id="IPR055557">
    <property type="entry name" value="DUF7133"/>
</dbReference>
<keyword evidence="3 4" id="KW-0408">Iron</keyword>
<organism evidence="8 9">
    <name type="scientific">Thalassoglobus neptunius</name>
    <dbReference type="NCBI Taxonomy" id="1938619"/>
    <lineage>
        <taxon>Bacteria</taxon>
        <taxon>Pseudomonadati</taxon>
        <taxon>Planctomycetota</taxon>
        <taxon>Planctomycetia</taxon>
        <taxon>Planctomycetales</taxon>
        <taxon>Planctomycetaceae</taxon>
        <taxon>Thalassoglobus</taxon>
    </lineage>
</organism>
<evidence type="ECO:0000313" key="8">
    <source>
        <dbReference type="EMBL" id="TWT57863.1"/>
    </source>
</evidence>
<proteinExistence type="predicted"/>
<reference evidence="8 9" key="1">
    <citation type="submission" date="2019-02" db="EMBL/GenBank/DDBJ databases">
        <title>Deep-cultivation of Planctomycetes and their phenomic and genomic characterization uncovers novel biology.</title>
        <authorList>
            <person name="Wiegand S."/>
            <person name="Jogler M."/>
            <person name="Boedeker C."/>
            <person name="Pinto D."/>
            <person name="Vollmers J."/>
            <person name="Rivas-Marin E."/>
            <person name="Kohn T."/>
            <person name="Peeters S.H."/>
            <person name="Heuer A."/>
            <person name="Rast P."/>
            <person name="Oberbeckmann S."/>
            <person name="Bunk B."/>
            <person name="Jeske O."/>
            <person name="Meyerdierks A."/>
            <person name="Storesund J.E."/>
            <person name="Kallscheuer N."/>
            <person name="Luecker S."/>
            <person name="Lage O.M."/>
            <person name="Pohl T."/>
            <person name="Merkel B.J."/>
            <person name="Hornburger P."/>
            <person name="Mueller R.-W."/>
            <person name="Bruemmer F."/>
            <person name="Labrenz M."/>
            <person name="Spormann A.M."/>
            <person name="Op Den Camp H."/>
            <person name="Overmann J."/>
            <person name="Amann R."/>
            <person name="Jetten M.S.M."/>
            <person name="Mascher T."/>
            <person name="Medema M.H."/>
            <person name="Devos D.P."/>
            <person name="Kaster A.-K."/>
            <person name="Ovreas L."/>
            <person name="Rohde M."/>
            <person name="Galperin M.Y."/>
            <person name="Jogler C."/>
        </authorList>
    </citation>
    <scope>NUCLEOTIDE SEQUENCE [LARGE SCALE GENOMIC DNA]</scope>
    <source>
        <strain evidence="8 9">KOR42</strain>
    </source>
</reference>
<dbReference type="Gene3D" id="1.10.760.10">
    <property type="entry name" value="Cytochrome c-like domain"/>
    <property type="match status" value="4"/>
</dbReference>
<dbReference type="SUPFAM" id="SSF56988">
    <property type="entry name" value="Anthrax protective antigen"/>
    <property type="match status" value="1"/>
</dbReference>
<evidence type="ECO:0000256" key="4">
    <source>
        <dbReference type="PROSITE-ProRule" id="PRU00433"/>
    </source>
</evidence>
<sequence length="1381" mass="153060" precursor="true">MRLYLLALILLIGNSLPLLAQDDELQRGLIATFRDEYGATQQVFEDIAFDWGKFGPDGFSRTEESPWQGSWQGQILIRSLTPYRFFAQISGQLRVLVDGELVLETDSDKSQWISGQSVQISPGFRDIEVNYTPTASQAELKLFWESEEFAVEPIPAHLLFHEEESQQARQKQLGGELFDAFRCANCHRSSETLDDGFPAPALWGSVSGTNPEWIVNKLLGTHPEAQHDRMPNFGLTRDQAEDIAAYLHRLEAPFDLMTSPKVENKKGKPDGALLFHSMGCLACHEKDGLGTSNPYSGGSLSQIENKRSKDWIATWLAVPDRLNPQHRMPAFQLSRSERGALADYLSSVGRKSETKFGTPSPRPTSEQADRGRELVHKLQCSNCHKIPAIEASATPAIALNSPNIDWEQSCLAAPADVEKHRPHYKTLDVEPIRAFVESTMTLSGTPESTFHHGQQVLSRSQCLACHSRGSVSGIRTIANDIATKFPKLVGRTQEIIPPSLNAIGDKLRDDVLDSALSGKQDRVRADWLMVRMPQFNHSPEQLDALKTFLVEHDRIPEGGATHMDDVAIDRDELLLTGRNLVGAGGFSCIACHQIGDYVPKNTAIGTRGSDLSAIGSRLRPEFYLRWTRAPLRVIPGMEMPSYTKPVPGILDGHVETQLTALWKAVTDAEFEPPSNPAQVEQLWQVAGESAPRIIRDVFTLPKEFGEESDDFVPVARAFAVGFPNHHSVLFDLDRAEVRDWRFGDFARQRTEGKSWYWDMAGTSFAPGWKSVPDFVLVNQNSESIEPLQRVDSDRLAHLVQYETEGAGVRLVYDLNFLFNDAPFVIRVEEKFEPTRDSGSVGWTREITSGETPDGYQLGLLIQNDLDLRYDASIQVADQSALALKTPQEDVYSAQPGVPLKVHYSTPRNVQLIEYPDRPQVLASTAPVITVPGYSGKRLPVTTSMMPTAIWRDAEGNLIVASLKGDVWRITDSDHDRLEDQASLVEEGLSAAFGVLRDGNDLLVVHKPELLRLIDTNGDGRADVREIITDGWGHTDNYHDWVTGPVRGSNGELFVATGSDYSQPERDPNYSKWRGSIIRSGSDGTKERFASELRYPIGIAFDGQGRLFVSDQQGVQNTFNEINHIVEGGAYGVPARSDLAGVDNPRKATIQVPHPWTRSVNGIFFLPEGIASPFAGHGLGCEYNSKFLIRFTTQEVGGELQGACYPFSKATWKTELDTFLGPICGYADEDGTIYVGSIFDSGWLGGPNVGEIVQLNPTEQPGNGIRELRLTSDGFEIEFIAPVEPETATEKTAYSLSGYTRVWQGSYGTEDSGRYTPPINGIELSDDHKVVTLRIADLRPEFVYELNVDFGEEETTGEGLFPSFAAYTINKLVDESNKNAED</sequence>
<evidence type="ECO:0000256" key="2">
    <source>
        <dbReference type="ARBA" id="ARBA00022723"/>
    </source>
</evidence>
<dbReference type="InterPro" id="IPR011042">
    <property type="entry name" value="6-blade_b-propeller_TolB-like"/>
</dbReference>
<dbReference type="Gene3D" id="2.120.10.30">
    <property type="entry name" value="TolB, C-terminal domain"/>
    <property type="match status" value="1"/>
</dbReference>
<dbReference type="GO" id="GO:0046872">
    <property type="term" value="F:metal ion binding"/>
    <property type="evidence" value="ECO:0007669"/>
    <property type="project" value="UniProtKB-KW"/>
</dbReference>
<gene>
    <name evidence="8" type="ORF">KOR42_12300</name>
</gene>
<dbReference type="PANTHER" id="PTHR33546">
    <property type="entry name" value="LARGE, MULTIFUNCTIONAL SECRETED PROTEIN-RELATED"/>
    <property type="match status" value="1"/>
</dbReference>
<dbReference type="InterPro" id="IPR009056">
    <property type="entry name" value="Cyt_c-like_dom"/>
</dbReference>
<feature type="chain" id="PRO_5022805766" evidence="6">
    <location>
        <begin position="21"/>
        <end position="1381"/>
    </location>
</feature>
<comment type="caution">
    <text evidence="8">The sequence shown here is derived from an EMBL/GenBank/DDBJ whole genome shotgun (WGS) entry which is preliminary data.</text>
</comment>
<keyword evidence="2 4" id="KW-0479">Metal-binding</keyword>
<keyword evidence="6" id="KW-0732">Signal</keyword>
<evidence type="ECO:0000313" key="9">
    <source>
        <dbReference type="Proteomes" id="UP000317243"/>
    </source>
</evidence>
<keyword evidence="9" id="KW-1185">Reference proteome</keyword>
<feature type="domain" description="Cytochrome c" evidence="7">
    <location>
        <begin position="169"/>
        <end position="251"/>
    </location>
</feature>
<accession>A0A5C5X6H2</accession>
<dbReference type="SUPFAM" id="SSF50952">
    <property type="entry name" value="Soluble quinoprotein glucose dehydrogenase"/>
    <property type="match status" value="1"/>
</dbReference>
<dbReference type="PROSITE" id="PS51007">
    <property type="entry name" value="CYTC"/>
    <property type="match status" value="3"/>
</dbReference>
<name>A0A5C5X6H2_9PLAN</name>
<dbReference type="GO" id="GO:0020037">
    <property type="term" value="F:heme binding"/>
    <property type="evidence" value="ECO:0007669"/>
    <property type="project" value="InterPro"/>
</dbReference>
<dbReference type="PANTHER" id="PTHR33546:SF1">
    <property type="entry name" value="LARGE, MULTIFUNCTIONAL SECRETED PROTEIN"/>
    <property type="match status" value="1"/>
</dbReference>
<dbReference type="InterPro" id="IPR036909">
    <property type="entry name" value="Cyt_c-like_dom_sf"/>
</dbReference>
<evidence type="ECO:0000256" key="6">
    <source>
        <dbReference type="SAM" id="SignalP"/>
    </source>
</evidence>
<dbReference type="Proteomes" id="UP000317243">
    <property type="component" value="Unassembled WGS sequence"/>
</dbReference>
<evidence type="ECO:0000256" key="3">
    <source>
        <dbReference type="ARBA" id="ARBA00023004"/>
    </source>
</evidence>
<dbReference type="Pfam" id="PF23500">
    <property type="entry name" value="DUF7133"/>
    <property type="match status" value="1"/>
</dbReference>